<proteinExistence type="predicted"/>
<organism evidence="1 2">
    <name type="scientific">Candidatus Berkelbacteria bacterium Gr01-1014_85</name>
    <dbReference type="NCBI Taxonomy" id="2017150"/>
    <lineage>
        <taxon>Bacteria</taxon>
        <taxon>Candidatus Berkelbacteria</taxon>
    </lineage>
</organism>
<dbReference type="EMBL" id="VMFD01000043">
    <property type="protein sequence ID" value="TSC65437.1"/>
    <property type="molecule type" value="Genomic_DNA"/>
</dbReference>
<reference evidence="1 2" key="1">
    <citation type="submission" date="2017-08" db="EMBL/GenBank/DDBJ databases">
        <title>Mechanisms for carbon and nitrogen cycling indicate functional differentiation within the Candidate Phyla Radiation.</title>
        <authorList>
            <person name="Danczak R.E."/>
            <person name="Johnston M.D."/>
            <person name="Kenah C."/>
            <person name="Slattery M."/>
            <person name="Wrighton K.C."/>
            <person name="Wilkins M.J."/>
        </authorList>
    </citation>
    <scope>NUCLEOTIDE SEQUENCE [LARGE SCALE GENOMIC DNA]</scope>
    <source>
        <strain evidence="1">Gr01-1014_85</strain>
    </source>
</reference>
<gene>
    <name evidence="1" type="ORF">CEO22_480</name>
</gene>
<comment type="caution">
    <text evidence="1">The sequence shown here is derived from an EMBL/GenBank/DDBJ whole genome shotgun (WGS) entry which is preliminary data.</text>
</comment>
<dbReference type="Proteomes" id="UP000316253">
    <property type="component" value="Unassembled WGS sequence"/>
</dbReference>
<name>A0A554JAQ5_9BACT</name>
<evidence type="ECO:0000313" key="1">
    <source>
        <dbReference type="EMBL" id="TSC65437.1"/>
    </source>
</evidence>
<sequence>MNTLDNLIDSLLAFETQRIQDLPVELKQALKLEADRHGLVLTGHESVDFVTKRLCWLATEETGQVEPNQLDFGQYANLDES</sequence>
<accession>A0A554JAQ5</accession>
<evidence type="ECO:0000313" key="2">
    <source>
        <dbReference type="Proteomes" id="UP000316253"/>
    </source>
</evidence>
<protein>
    <submittedName>
        <fullName evidence="1">Uncharacterized protein</fullName>
    </submittedName>
</protein>
<dbReference type="AlphaFoldDB" id="A0A554JAQ5"/>